<name>A0A5J5CBL5_9PERO</name>
<evidence type="ECO:0000256" key="1">
    <source>
        <dbReference type="SAM" id="MobiDB-lite"/>
    </source>
</evidence>
<feature type="compositionally biased region" description="Polar residues" evidence="1">
    <location>
        <begin position="1"/>
        <end position="25"/>
    </location>
</feature>
<dbReference type="Proteomes" id="UP000327493">
    <property type="component" value="Unassembled WGS sequence"/>
</dbReference>
<evidence type="ECO:0000313" key="3">
    <source>
        <dbReference type="EMBL" id="KAA8578513.1"/>
    </source>
</evidence>
<reference evidence="3 4" key="1">
    <citation type="submission" date="2019-08" db="EMBL/GenBank/DDBJ databases">
        <title>A chromosome-level genome assembly, high-density linkage maps, and genome scans reveal the genomic architecture of hybrid incompatibilities underlying speciation via character displacement in darters (Percidae: Etheostominae).</title>
        <authorList>
            <person name="Moran R.L."/>
            <person name="Catchen J.M."/>
            <person name="Fuller R.C."/>
        </authorList>
    </citation>
    <scope>NUCLEOTIDE SEQUENCE [LARGE SCALE GENOMIC DNA]</scope>
    <source>
        <strain evidence="3">EspeVRDwgs_2016</strain>
        <tissue evidence="3">Muscle</tissue>
    </source>
</reference>
<feature type="non-terminal residue" evidence="3">
    <location>
        <position position="54"/>
    </location>
</feature>
<gene>
    <name evidence="2" type="ORF">FQN60_002549</name>
    <name evidence="3" type="ORF">FQN60_012565</name>
</gene>
<dbReference type="AlphaFoldDB" id="A0A5J5CBL5"/>
<comment type="caution">
    <text evidence="3">The sequence shown here is derived from an EMBL/GenBank/DDBJ whole genome shotgun (WGS) entry which is preliminary data.</text>
</comment>
<evidence type="ECO:0000313" key="2">
    <source>
        <dbReference type="EMBL" id="KAA8578228.1"/>
    </source>
</evidence>
<feature type="compositionally biased region" description="Basic residues" evidence="1">
    <location>
        <begin position="26"/>
        <end position="39"/>
    </location>
</feature>
<proteinExistence type="predicted"/>
<sequence>MTLPNGSTGVASMEKQLSTKQSAHSISHRSRGRNLHKKMASSCERPRRREKKKR</sequence>
<dbReference type="EMBL" id="VOFY01000970">
    <property type="protein sequence ID" value="KAA8578228.1"/>
    <property type="molecule type" value="Genomic_DNA"/>
</dbReference>
<evidence type="ECO:0000313" key="4">
    <source>
        <dbReference type="Proteomes" id="UP000327493"/>
    </source>
</evidence>
<dbReference type="EMBL" id="VOFY01000565">
    <property type="protein sequence ID" value="KAA8578513.1"/>
    <property type="molecule type" value="Genomic_DNA"/>
</dbReference>
<organism evidence="3 4">
    <name type="scientific">Etheostoma spectabile</name>
    <name type="common">orangethroat darter</name>
    <dbReference type="NCBI Taxonomy" id="54343"/>
    <lineage>
        <taxon>Eukaryota</taxon>
        <taxon>Metazoa</taxon>
        <taxon>Chordata</taxon>
        <taxon>Craniata</taxon>
        <taxon>Vertebrata</taxon>
        <taxon>Euteleostomi</taxon>
        <taxon>Actinopterygii</taxon>
        <taxon>Neopterygii</taxon>
        <taxon>Teleostei</taxon>
        <taxon>Neoteleostei</taxon>
        <taxon>Acanthomorphata</taxon>
        <taxon>Eupercaria</taxon>
        <taxon>Perciformes</taxon>
        <taxon>Percoidei</taxon>
        <taxon>Percidae</taxon>
        <taxon>Etheostomatinae</taxon>
        <taxon>Etheostoma</taxon>
    </lineage>
</organism>
<protein>
    <submittedName>
        <fullName evidence="3">Uncharacterized protein</fullName>
    </submittedName>
</protein>
<accession>A0A5J5CBL5</accession>
<keyword evidence="4" id="KW-1185">Reference proteome</keyword>
<feature type="region of interest" description="Disordered" evidence="1">
    <location>
        <begin position="1"/>
        <end position="54"/>
    </location>
</feature>